<dbReference type="CDD" id="cd22533">
    <property type="entry name" value="KH-II_YlqC-like"/>
    <property type="match status" value="1"/>
</dbReference>
<dbReference type="PROSITE" id="PS50084">
    <property type="entry name" value="KH_TYPE_1"/>
    <property type="match status" value="1"/>
</dbReference>
<organism evidence="4 5">
    <name type="scientific">Candidatus Daviesbacteria bacterium GW2011_GWA2_40_9</name>
    <dbReference type="NCBI Taxonomy" id="1618424"/>
    <lineage>
        <taxon>Bacteria</taxon>
        <taxon>Candidatus Daviesiibacteriota</taxon>
    </lineage>
</organism>
<evidence type="ECO:0000313" key="4">
    <source>
        <dbReference type="EMBL" id="KKR83839.1"/>
    </source>
</evidence>
<dbReference type="GO" id="GO:0071555">
    <property type="term" value="P:cell wall organization"/>
    <property type="evidence" value="ECO:0007669"/>
    <property type="project" value="UniProtKB-KW"/>
</dbReference>
<comment type="function">
    <text evidence="3">A probable RNA chaperone. Forms a complex with KhpB which binds to cellular RNA and controls its expression. Plays a role in peptidoglycan (PG) homeostasis and cell length regulation.</text>
</comment>
<gene>
    <name evidence="3" type="primary">khpA</name>
    <name evidence="4" type="ORF">UU29_C0001G0059</name>
</gene>
<dbReference type="GO" id="GO:0005737">
    <property type="term" value="C:cytoplasm"/>
    <property type="evidence" value="ECO:0007669"/>
    <property type="project" value="UniProtKB-SubCell"/>
</dbReference>
<dbReference type="InterPro" id="IPR015946">
    <property type="entry name" value="KH_dom-like_a/b"/>
</dbReference>
<keyword evidence="3" id="KW-0961">Cell wall biogenesis/degradation</keyword>
<dbReference type="PANTHER" id="PTHR34654">
    <property type="entry name" value="UPF0109 PROTEIN SCO5592"/>
    <property type="match status" value="1"/>
</dbReference>
<dbReference type="SUPFAM" id="SSF54814">
    <property type="entry name" value="Prokaryotic type KH domain (KH-domain type II)"/>
    <property type="match status" value="1"/>
</dbReference>
<comment type="subunit">
    <text evidence="3">Forms a complex with KhpB.</text>
</comment>
<dbReference type="HAMAP" id="MF_00088">
    <property type="entry name" value="KhpA"/>
    <property type="match status" value="1"/>
</dbReference>
<dbReference type="GO" id="GO:0003723">
    <property type="term" value="F:RNA binding"/>
    <property type="evidence" value="ECO:0007669"/>
    <property type="project" value="UniProtKB-UniRule"/>
</dbReference>
<dbReference type="InterPro" id="IPR020627">
    <property type="entry name" value="KhpA"/>
</dbReference>
<keyword evidence="3" id="KW-0133">Cell shape</keyword>
<dbReference type="AlphaFoldDB" id="A0A0G0U443"/>
<dbReference type="GO" id="GO:0009252">
    <property type="term" value="P:peptidoglycan biosynthetic process"/>
    <property type="evidence" value="ECO:0007669"/>
    <property type="project" value="UniProtKB-UniRule"/>
</dbReference>
<evidence type="ECO:0000256" key="3">
    <source>
        <dbReference type="HAMAP-Rule" id="MF_00088"/>
    </source>
</evidence>
<dbReference type="InterPro" id="IPR009019">
    <property type="entry name" value="KH_sf_prok-type"/>
</dbReference>
<comment type="caution">
    <text evidence="4">The sequence shown here is derived from an EMBL/GenBank/DDBJ whole genome shotgun (WGS) entry which is preliminary data.</text>
</comment>
<accession>A0A0G0U443</accession>
<protein>
    <recommendedName>
        <fullName evidence="3">RNA-binding protein KhpA</fullName>
    </recommendedName>
    <alternativeName>
        <fullName evidence="3">KH-domain protein A</fullName>
    </alternativeName>
</protein>
<dbReference type="EMBL" id="LCAB01000001">
    <property type="protein sequence ID" value="KKR83839.1"/>
    <property type="molecule type" value="Genomic_DNA"/>
</dbReference>
<evidence type="ECO:0000256" key="2">
    <source>
        <dbReference type="ARBA" id="ARBA00022884"/>
    </source>
</evidence>
<dbReference type="PANTHER" id="PTHR34654:SF1">
    <property type="entry name" value="RNA-BINDING PROTEIN KHPA"/>
    <property type="match status" value="1"/>
</dbReference>
<comment type="similarity">
    <text evidence="3">Belongs to the KhpA RNA-binding protein family.</text>
</comment>
<evidence type="ECO:0000256" key="1">
    <source>
        <dbReference type="ARBA" id="ARBA00022490"/>
    </source>
</evidence>
<dbReference type="Pfam" id="PF13083">
    <property type="entry name" value="KH_KhpA-B"/>
    <property type="match status" value="1"/>
</dbReference>
<comment type="subcellular location">
    <subcellularLocation>
        <location evidence="3">Cytoplasm</location>
    </subcellularLocation>
</comment>
<keyword evidence="2 3" id="KW-0694">RNA-binding</keyword>
<keyword evidence="3" id="KW-0143">Chaperone</keyword>
<dbReference type="GO" id="GO:0008360">
    <property type="term" value="P:regulation of cell shape"/>
    <property type="evidence" value="ECO:0007669"/>
    <property type="project" value="UniProtKB-KW"/>
</dbReference>
<dbReference type="Gene3D" id="3.30.300.20">
    <property type="match status" value="1"/>
</dbReference>
<dbReference type="Proteomes" id="UP000034601">
    <property type="component" value="Unassembled WGS sequence"/>
</dbReference>
<reference evidence="4 5" key="1">
    <citation type="journal article" date="2015" name="Nature">
        <title>rRNA introns, odd ribosomes, and small enigmatic genomes across a large radiation of phyla.</title>
        <authorList>
            <person name="Brown C.T."/>
            <person name="Hug L.A."/>
            <person name="Thomas B.C."/>
            <person name="Sharon I."/>
            <person name="Castelle C.J."/>
            <person name="Singh A."/>
            <person name="Wilkins M.J."/>
            <person name="Williams K.H."/>
            <person name="Banfield J.F."/>
        </authorList>
    </citation>
    <scope>NUCLEOTIDE SEQUENCE [LARGE SCALE GENOMIC DNA]</scope>
</reference>
<name>A0A0G0U443_9BACT</name>
<proteinExistence type="inferred from homology"/>
<keyword evidence="1 3" id="KW-0963">Cytoplasm</keyword>
<sequence>MKDLLEYIVKSLVFKPEAVEITEETQDNTLNFNLTIDPEDMGMVIGKSGQTIKAIRRILVTRAIAENSKLRVNVNLQEVK</sequence>
<evidence type="ECO:0000313" key="5">
    <source>
        <dbReference type="Proteomes" id="UP000034601"/>
    </source>
</evidence>